<dbReference type="InterPro" id="IPR014710">
    <property type="entry name" value="RmlC-like_jellyroll"/>
</dbReference>
<dbReference type="AlphaFoldDB" id="A0A2S0JYG7"/>
<name>A0A2S0JYG7_LYSSH</name>
<dbReference type="Gene3D" id="2.60.120.10">
    <property type="entry name" value="Jelly Rolls"/>
    <property type="match status" value="1"/>
</dbReference>
<accession>A0A2S0JYG7</accession>
<evidence type="ECO:0000313" key="6">
    <source>
        <dbReference type="Proteomes" id="UP000255295"/>
    </source>
</evidence>
<keyword evidence="1" id="KW-0479">Metal-binding</keyword>
<dbReference type="Proteomes" id="UP000238825">
    <property type="component" value="Chromosome"/>
</dbReference>
<proteinExistence type="predicted"/>
<dbReference type="GO" id="GO:0046872">
    <property type="term" value="F:metal ion binding"/>
    <property type="evidence" value="ECO:0007669"/>
    <property type="project" value="UniProtKB-KW"/>
</dbReference>
<dbReference type="RefSeq" id="WP_024363063.1">
    <property type="nucleotide sequence ID" value="NZ_BJNS01000003.1"/>
</dbReference>
<dbReference type="SUPFAM" id="SSF51182">
    <property type="entry name" value="RmlC-like cupins"/>
    <property type="match status" value="1"/>
</dbReference>
<dbReference type="PANTHER" id="PTHR35848:SF9">
    <property type="entry name" value="SLL1358 PROTEIN"/>
    <property type="match status" value="1"/>
</dbReference>
<gene>
    <name evidence="3" type="ORF">LS41612_07885</name>
    <name evidence="4" type="ORF">NCTC10338_03175</name>
</gene>
<protein>
    <submittedName>
        <fullName evidence="3 4">Cupin</fullName>
    </submittedName>
</protein>
<evidence type="ECO:0000313" key="5">
    <source>
        <dbReference type="Proteomes" id="UP000238825"/>
    </source>
</evidence>
<dbReference type="EMBL" id="CP019980">
    <property type="protein sequence ID" value="AVK96177.1"/>
    <property type="molecule type" value="Genomic_DNA"/>
</dbReference>
<dbReference type="InterPro" id="IPR011051">
    <property type="entry name" value="RmlC_Cupin_sf"/>
</dbReference>
<sequence>MKISKEHAEHYIWGKQCDGWHLVKNNELSIIHERMPANTTEVCHYHHQAQQFFFVLSGIATMEIGEDRIILLPHEGVEVPPFQPHQMRNDSQEDVEFLVVSQPNSRGDRTPI</sequence>
<dbReference type="Proteomes" id="UP000255295">
    <property type="component" value="Unassembled WGS sequence"/>
</dbReference>
<dbReference type="InterPro" id="IPR051610">
    <property type="entry name" value="GPI/OXD"/>
</dbReference>
<evidence type="ECO:0000313" key="3">
    <source>
        <dbReference type="EMBL" id="AVK96177.1"/>
    </source>
</evidence>
<evidence type="ECO:0000256" key="1">
    <source>
        <dbReference type="ARBA" id="ARBA00022723"/>
    </source>
</evidence>
<dbReference type="EMBL" id="UFSZ01000001">
    <property type="protein sequence ID" value="SUV18059.1"/>
    <property type="molecule type" value="Genomic_DNA"/>
</dbReference>
<evidence type="ECO:0000313" key="4">
    <source>
        <dbReference type="EMBL" id="SUV18059.1"/>
    </source>
</evidence>
<dbReference type="Pfam" id="PF07883">
    <property type="entry name" value="Cupin_2"/>
    <property type="match status" value="1"/>
</dbReference>
<feature type="domain" description="Cupin type-2" evidence="2">
    <location>
        <begin position="33"/>
        <end position="100"/>
    </location>
</feature>
<dbReference type="InterPro" id="IPR013096">
    <property type="entry name" value="Cupin_2"/>
</dbReference>
<dbReference type="PANTHER" id="PTHR35848">
    <property type="entry name" value="OXALATE-BINDING PROTEIN"/>
    <property type="match status" value="1"/>
</dbReference>
<reference evidence="4 6" key="2">
    <citation type="submission" date="2018-06" db="EMBL/GenBank/DDBJ databases">
        <authorList>
            <consortium name="Pathogen Informatics"/>
            <person name="Doyle S."/>
        </authorList>
    </citation>
    <scope>NUCLEOTIDE SEQUENCE [LARGE SCALE GENOMIC DNA]</scope>
    <source>
        <strain evidence="4 6">NCTC10338</strain>
    </source>
</reference>
<dbReference type="GeneID" id="48276120"/>
<reference evidence="3 5" key="1">
    <citation type="submission" date="2017-03" db="EMBL/GenBank/DDBJ databases">
        <title>The whole genome sequencing and assembly of Lysinibacillus sphaericus DSM 28T strain.</title>
        <authorList>
            <person name="Lee Y.-J."/>
            <person name="Yi H."/>
            <person name="Bahn Y.-S."/>
            <person name="Kim J.F."/>
            <person name="Lee D.-W."/>
        </authorList>
    </citation>
    <scope>NUCLEOTIDE SEQUENCE [LARGE SCALE GENOMIC DNA]</scope>
    <source>
        <strain evidence="3 5">DSM 28</strain>
    </source>
</reference>
<organism evidence="3 5">
    <name type="scientific">Lysinibacillus sphaericus</name>
    <name type="common">Bacillus sphaericus</name>
    <dbReference type="NCBI Taxonomy" id="1421"/>
    <lineage>
        <taxon>Bacteria</taxon>
        <taxon>Bacillati</taxon>
        <taxon>Bacillota</taxon>
        <taxon>Bacilli</taxon>
        <taxon>Bacillales</taxon>
        <taxon>Bacillaceae</taxon>
        <taxon>Lysinibacillus</taxon>
    </lineage>
</organism>
<evidence type="ECO:0000259" key="2">
    <source>
        <dbReference type="Pfam" id="PF07883"/>
    </source>
</evidence>